<dbReference type="Pfam" id="PF08240">
    <property type="entry name" value="ADH_N"/>
    <property type="match status" value="1"/>
</dbReference>
<dbReference type="STRING" id="6185.A0A095CA29"/>
<dbReference type="InterPro" id="IPR011032">
    <property type="entry name" value="GroES-like_sf"/>
</dbReference>
<dbReference type="GO" id="GO:0005739">
    <property type="term" value="C:mitochondrion"/>
    <property type="evidence" value="ECO:0007669"/>
    <property type="project" value="TreeGrafter"/>
</dbReference>
<organism evidence="2">
    <name type="scientific">Schistosoma haematobium</name>
    <name type="common">Blood fluke</name>
    <dbReference type="NCBI Taxonomy" id="6185"/>
    <lineage>
        <taxon>Eukaryota</taxon>
        <taxon>Metazoa</taxon>
        <taxon>Spiralia</taxon>
        <taxon>Lophotrochozoa</taxon>
        <taxon>Platyhelminthes</taxon>
        <taxon>Trematoda</taxon>
        <taxon>Digenea</taxon>
        <taxon>Strigeidida</taxon>
        <taxon>Schistosomatoidea</taxon>
        <taxon>Schistosomatidae</taxon>
        <taxon>Schistosoma</taxon>
    </lineage>
</organism>
<dbReference type="SUPFAM" id="SSF51735">
    <property type="entry name" value="NAD(P)-binding Rossmann-fold domains"/>
    <property type="match status" value="1"/>
</dbReference>
<name>A0A095CA29_SCHHA</name>
<dbReference type="PANTHER" id="PTHR11695:SF294">
    <property type="entry name" value="RETICULON-4-INTERACTING PROTEIN 1, MITOCHONDRIAL"/>
    <property type="match status" value="1"/>
</dbReference>
<proteinExistence type="predicted"/>
<sequence>MRPKLPKTISAWQLMSFLPPGAADITSELHFTRTRRMPNITRPDQLLIKVKAASLNPVDSLLVYGYGSSSFNLLRRFTSNYGCFGLPDATTAENADFPFTPGRDFSGQIVDIGSEVALSNLNRQNKLIIGTNVVGATWPFLSTTGSGSLAEYIVCPADYVAPLPSNVSFISAAALGYAGLTAWSALVDAGGIDPVSKSSPSACSILITGATGGVGFIAAQLAKLWGWKVHVTCPSDKKALDLMNVLQVDEIFPHPTNIQTTMKYDLILDCIRPDYLNTTTSFTTSSSSSSSSSSSNTQLKQCHFIDHLLPQLPSMLTYLNTSSNRTRYIMLNPPLLYLNDYYGPFIGSGIAYSQLLYSNIAALFSNNNVYNTNLNKIRWVFFKPNNKVLNYLLNLLSNKQLIIPVDTVYQFNHVPDAFHRLYTKGKRGKLVIEVNN</sequence>
<dbReference type="Gene3D" id="3.40.50.720">
    <property type="entry name" value="NAD(P)-binding Rossmann-like Domain"/>
    <property type="match status" value="1"/>
</dbReference>
<protein>
    <submittedName>
        <fullName evidence="2">Reticulon-4-interacting protein 1-like protein, mitochondrial</fullName>
    </submittedName>
</protein>
<dbReference type="EMBL" id="KL251148">
    <property type="protein sequence ID" value="KGB39173.1"/>
    <property type="molecule type" value="Genomic_DNA"/>
</dbReference>
<dbReference type="AlphaFoldDB" id="A0A095CA29"/>
<evidence type="ECO:0000259" key="1">
    <source>
        <dbReference type="SMART" id="SM00829"/>
    </source>
</evidence>
<evidence type="ECO:0000313" key="2">
    <source>
        <dbReference type="EMBL" id="KGB39173.1"/>
    </source>
</evidence>
<dbReference type="SUPFAM" id="SSF50129">
    <property type="entry name" value="GroES-like"/>
    <property type="match status" value="1"/>
</dbReference>
<dbReference type="InterPro" id="IPR036291">
    <property type="entry name" value="NAD(P)-bd_dom_sf"/>
</dbReference>
<dbReference type="InterPro" id="IPR020843">
    <property type="entry name" value="ER"/>
</dbReference>
<dbReference type="PANTHER" id="PTHR11695">
    <property type="entry name" value="ALCOHOL DEHYDROGENASE RELATED"/>
    <property type="match status" value="1"/>
</dbReference>
<dbReference type="GO" id="GO:0016491">
    <property type="term" value="F:oxidoreductase activity"/>
    <property type="evidence" value="ECO:0007669"/>
    <property type="project" value="InterPro"/>
</dbReference>
<dbReference type="InterPro" id="IPR050700">
    <property type="entry name" value="YIM1/Zinc_Alcohol_DH_Fams"/>
</dbReference>
<dbReference type="InterPro" id="IPR013154">
    <property type="entry name" value="ADH-like_N"/>
</dbReference>
<dbReference type="SMART" id="SM00829">
    <property type="entry name" value="PKS_ER"/>
    <property type="match status" value="1"/>
</dbReference>
<dbReference type="Gene3D" id="3.90.180.10">
    <property type="entry name" value="Medium-chain alcohol dehydrogenases, catalytic domain"/>
    <property type="match status" value="1"/>
</dbReference>
<accession>A0A095CA29</accession>
<feature type="domain" description="Enoyl reductase (ER)" evidence="1">
    <location>
        <begin position="24"/>
        <end position="432"/>
    </location>
</feature>
<gene>
    <name evidence="2" type="ORF">MS3_07590</name>
</gene>
<dbReference type="Pfam" id="PF13602">
    <property type="entry name" value="ADH_zinc_N_2"/>
    <property type="match status" value="1"/>
</dbReference>
<reference evidence="2" key="1">
    <citation type="journal article" date="2012" name="Nat. Genet.">
        <title>Whole-genome sequence of Schistosoma haematobium.</title>
        <authorList>
            <person name="Young N.D."/>
            <person name="Jex A.R."/>
            <person name="Li B."/>
            <person name="Liu S."/>
            <person name="Yang L."/>
            <person name="Xiong Z."/>
            <person name="Li Y."/>
            <person name="Cantacessi C."/>
            <person name="Hall R.S."/>
            <person name="Xu X."/>
            <person name="Chen F."/>
            <person name="Wu X."/>
            <person name="Zerlotini A."/>
            <person name="Oliveira G."/>
            <person name="Hofmann A."/>
            <person name="Zhang G."/>
            <person name="Fang X."/>
            <person name="Kang Y."/>
            <person name="Campbell B.E."/>
            <person name="Loukas A."/>
            <person name="Ranganathan S."/>
            <person name="Rollinson D."/>
            <person name="Rinaldi G."/>
            <person name="Brindley P.J."/>
            <person name="Yang H."/>
            <person name="Wang J."/>
            <person name="Wang J."/>
            <person name="Gasser R.B."/>
        </authorList>
    </citation>
    <scope>NUCLEOTIDE SEQUENCE [LARGE SCALE GENOMIC DNA]</scope>
</reference>